<keyword evidence="6 10" id="KW-0418">Kinase</keyword>
<dbReference type="PANTHER" id="PTHR45453">
    <property type="entry name" value="PHOSPHATE REGULON SENSOR PROTEIN PHOR"/>
    <property type="match status" value="1"/>
</dbReference>
<dbReference type="Pfam" id="PF00512">
    <property type="entry name" value="HisKA"/>
    <property type="match status" value="1"/>
</dbReference>
<name>A0A9D1SMX5_9FIRM</name>
<evidence type="ECO:0000256" key="6">
    <source>
        <dbReference type="ARBA" id="ARBA00022777"/>
    </source>
</evidence>
<evidence type="ECO:0000256" key="3">
    <source>
        <dbReference type="ARBA" id="ARBA00012438"/>
    </source>
</evidence>
<dbReference type="InterPro" id="IPR036890">
    <property type="entry name" value="HATPase_C_sf"/>
</dbReference>
<dbReference type="PROSITE" id="PS50109">
    <property type="entry name" value="HIS_KIN"/>
    <property type="match status" value="1"/>
</dbReference>
<evidence type="ECO:0000256" key="1">
    <source>
        <dbReference type="ARBA" id="ARBA00000085"/>
    </source>
</evidence>
<protein>
    <recommendedName>
        <fullName evidence="3">histidine kinase</fullName>
        <ecNumber evidence="3">2.7.13.3</ecNumber>
    </recommendedName>
</protein>
<dbReference type="GO" id="GO:0004721">
    <property type="term" value="F:phosphoprotein phosphatase activity"/>
    <property type="evidence" value="ECO:0007669"/>
    <property type="project" value="TreeGrafter"/>
</dbReference>
<evidence type="ECO:0000259" key="9">
    <source>
        <dbReference type="PROSITE" id="PS50109"/>
    </source>
</evidence>
<dbReference type="EMBL" id="DVNM01000015">
    <property type="protein sequence ID" value="HIU68867.1"/>
    <property type="molecule type" value="Genomic_DNA"/>
</dbReference>
<dbReference type="SUPFAM" id="SSF47384">
    <property type="entry name" value="Homodimeric domain of signal transducing histidine kinase"/>
    <property type="match status" value="1"/>
</dbReference>
<dbReference type="InterPro" id="IPR036097">
    <property type="entry name" value="HisK_dim/P_sf"/>
</dbReference>
<dbReference type="InterPro" id="IPR003594">
    <property type="entry name" value="HATPase_dom"/>
</dbReference>
<feature type="chain" id="PRO_5039181943" description="histidine kinase" evidence="8">
    <location>
        <begin position="33"/>
        <end position="331"/>
    </location>
</feature>
<gene>
    <name evidence="10" type="ORF">IAD23_02775</name>
</gene>
<dbReference type="GO" id="GO:0005886">
    <property type="term" value="C:plasma membrane"/>
    <property type="evidence" value="ECO:0007669"/>
    <property type="project" value="TreeGrafter"/>
</dbReference>
<comment type="catalytic activity">
    <reaction evidence="1">
        <text>ATP + protein L-histidine = ADP + protein N-phospho-L-histidine.</text>
        <dbReference type="EC" id="2.7.13.3"/>
    </reaction>
</comment>
<dbReference type="SMART" id="SM00387">
    <property type="entry name" value="HATPase_c"/>
    <property type="match status" value="1"/>
</dbReference>
<evidence type="ECO:0000256" key="8">
    <source>
        <dbReference type="SAM" id="SignalP"/>
    </source>
</evidence>
<dbReference type="EC" id="2.7.13.3" evidence="3"/>
<dbReference type="Pfam" id="PF02518">
    <property type="entry name" value="HATPase_c"/>
    <property type="match status" value="1"/>
</dbReference>
<dbReference type="SMART" id="SM00388">
    <property type="entry name" value="HisKA"/>
    <property type="match status" value="1"/>
</dbReference>
<dbReference type="CDD" id="cd00082">
    <property type="entry name" value="HisKA"/>
    <property type="match status" value="1"/>
</dbReference>
<dbReference type="InterPro" id="IPR004358">
    <property type="entry name" value="Sig_transdc_His_kin-like_C"/>
</dbReference>
<accession>A0A9D1SMX5</accession>
<dbReference type="InterPro" id="IPR003661">
    <property type="entry name" value="HisK_dim/P_dom"/>
</dbReference>
<dbReference type="GO" id="GO:0000155">
    <property type="term" value="F:phosphorelay sensor kinase activity"/>
    <property type="evidence" value="ECO:0007669"/>
    <property type="project" value="InterPro"/>
</dbReference>
<reference evidence="10" key="1">
    <citation type="submission" date="2020-10" db="EMBL/GenBank/DDBJ databases">
        <authorList>
            <person name="Gilroy R."/>
        </authorList>
    </citation>
    <scope>NUCLEOTIDE SEQUENCE</scope>
    <source>
        <strain evidence="10">CHK176-6737</strain>
    </source>
</reference>
<dbReference type="Proteomes" id="UP000824125">
    <property type="component" value="Unassembled WGS sequence"/>
</dbReference>
<evidence type="ECO:0000256" key="2">
    <source>
        <dbReference type="ARBA" id="ARBA00004370"/>
    </source>
</evidence>
<dbReference type="InterPro" id="IPR050351">
    <property type="entry name" value="BphY/WalK/GraS-like"/>
</dbReference>
<evidence type="ECO:0000313" key="10">
    <source>
        <dbReference type="EMBL" id="HIU68867.1"/>
    </source>
</evidence>
<evidence type="ECO:0000256" key="7">
    <source>
        <dbReference type="ARBA" id="ARBA00023012"/>
    </source>
</evidence>
<keyword evidence="8" id="KW-0732">Signal</keyword>
<comment type="subcellular location">
    <subcellularLocation>
        <location evidence="2">Membrane</location>
    </subcellularLocation>
</comment>
<organism evidence="10 11">
    <name type="scientific">Candidatus Scybalenecus merdavium</name>
    <dbReference type="NCBI Taxonomy" id="2840939"/>
    <lineage>
        <taxon>Bacteria</taxon>
        <taxon>Bacillati</taxon>
        <taxon>Bacillota</taxon>
        <taxon>Clostridia</taxon>
        <taxon>Eubacteriales</taxon>
        <taxon>Oscillospiraceae</taxon>
        <taxon>Oscillospiraceae incertae sedis</taxon>
        <taxon>Candidatus Scybalenecus</taxon>
    </lineage>
</organism>
<dbReference type="Gene3D" id="3.30.565.10">
    <property type="entry name" value="Histidine kinase-like ATPase, C-terminal domain"/>
    <property type="match status" value="1"/>
</dbReference>
<dbReference type="InterPro" id="IPR005467">
    <property type="entry name" value="His_kinase_dom"/>
</dbReference>
<dbReference type="CDD" id="cd00075">
    <property type="entry name" value="HATPase"/>
    <property type="match status" value="1"/>
</dbReference>
<evidence type="ECO:0000256" key="5">
    <source>
        <dbReference type="ARBA" id="ARBA00022679"/>
    </source>
</evidence>
<dbReference type="GO" id="GO:0016036">
    <property type="term" value="P:cellular response to phosphate starvation"/>
    <property type="evidence" value="ECO:0007669"/>
    <property type="project" value="TreeGrafter"/>
</dbReference>
<sequence length="331" mass="36721">MNNKYLKMPVILAGAALFAAAGVMLFFSPICAAVTAALGIGMTVTFYIYTNKRFQEIEKLNDYLTQVCAGNFDLAIDSNEEGELSLLKNNIYKVILMLRSTHDEVLKSKENLADSLADISHQMKTPLTSMTVMSDLLKEETDESNRKTFIKNIDAQLDKMNWLIITLLKLSKIDAGTVTFKKETYSLSGAVKKATEPFAITADLQNIAICCDVDPKLRVTGDVKWDVEAFTNIIKNCLEHTPPGGTLTVQAKETLVYTELTIEDTGSGISKEELPHIFERFYRGKNSSENSVGIGLALAQTILNREKAMLDVESELGKGTKFSIRFYKTIV</sequence>
<feature type="signal peptide" evidence="8">
    <location>
        <begin position="1"/>
        <end position="32"/>
    </location>
</feature>
<dbReference type="SUPFAM" id="SSF55874">
    <property type="entry name" value="ATPase domain of HSP90 chaperone/DNA topoisomerase II/histidine kinase"/>
    <property type="match status" value="1"/>
</dbReference>
<dbReference type="Gene3D" id="1.10.287.130">
    <property type="match status" value="1"/>
</dbReference>
<dbReference type="PANTHER" id="PTHR45453:SF1">
    <property type="entry name" value="PHOSPHATE REGULON SENSOR PROTEIN PHOR"/>
    <property type="match status" value="1"/>
</dbReference>
<evidence type="ECO:0000256" key="4">
    <source>
        <dbReference type="ARBA" id="ARBA00022553"/>
    </source>
</evidence>
<keyword evidence="7" id="KW-0902">Two-component regulatory system</keyword>
<keyword evidence="4" id="KW-0597">Phosphoprotein</keyword>
<proteinExistence type="predicted"/>
<reference evidence="10" key="2">
    <citation type="journal article" date="2021" name="PeerJ">
        <title>Extensive microbial diversity within the chicken gut microbiome revealed by metagenomics and culture.</title>
        <authorList>
            <person name="Gilroy R."/>
            <person name="Ravi A."/>
            <person name="Getino M."/>
            <person name="Pursley I."/>
            <person name="Horton D.L."/>
            <person name="Alikhan N.F."/>
            <person name="Baker D."/>
            <person name="Gharbi K."/>
            <person name="Hall N."/>
            <person name="Watson M."/>
            <person name="Adriaenssens E.M."/>
            <person name="Foster-Nyarko E."/>
            <person name="Jarju S."/>
            <person name="Secka A."/>
            <person name="Antonio M."/>
            <person name="Oren A."/>
            <person name="Chaudhuri R.R."/>
            <person name="La Ragione R."/>
            <person name="Hildebrand F."/>
            <person name="Pallen M.J."/>
        </authorList>
    </citation>
    <scope>NUCLEOTIDE SEQUENCE</scope>
    <source>
        <strain evidence="10">CHK176-6737</strain>
    </source>
</reference>
<comment type="caution">
    <text evidence="10">The sequence shown here is derived from an EMBL/GenBank/DDBJ whole genome shotgun (WGS) entry which is preliminary data.</text>
</comment>
<dbReference type="AlphaFoldDB" id="A0A9D1SMX5"/>
<keyword evidence="5" id="KW-0808">Transferase</keyword>
<evidence type="ECO:0000313" key="11">
    <source>
        <dbReference type="Proteomes" id="UP000824125"/>
    </source>
</evidence>
<feature type="domain" description="Histidine kinase" evidence="9">
    <location>
        <begin position="118"/>
        <end position="330"/>
    </location>
</feature>
<dbReference type="PRINTS" id="PR00344">
    <property type="entry name" value="BCTRLSENSOR"/>
</dbReference>